<feature type="region of interest" description="Disordered" evidence="6">
    <location>
        <begin position="1"/>
        <end position="27"/>
    </location>
</feature>
<dbReference type="GO" id="GO:0005634">
    <property type="term" value="C:nucleus"/>
    <property type="evidence" value="ECO:0007669"/>
    <property type="project" value="UniProtKB-SubCell"/>
</dbReference>
<gene>
    <name evidence="8" type="ORF">CI109_105277</name>
</gene>
<dbReference type="RefSeq" id="XP_065823696.1">
    <property type="nucleotide sequence ID" value="XM_065967624.1"/>
</dbReference>
<dbReference type="GO" id="GO:0003677">
    <property type="term" value="F:DNA binding"/>
    <property type="evidence" value="ECO:0007669"/>
    <property type="project" value="InterPro"/>
</dbReference>
<evidence type="ECO:0000313" key="9">
    <source>
        <dbReference type="Proteomes" id="UP000322225"/>
    </source>
</evidence>
<dbReference type="Proteomes" id="UP000322225">
    <property type="component" value="Chromosome 9"/>
</dbReference>
<organism evidence="8 9">
    <name type="scientific">Kwoniella shandongensis</name>
    <dbReference type="NCBI Taxonomy" id="1734106"/>
    <lineage>
        <taxon>Eukaryota</taxon>
        <taxon>Fungi</taxon>
        <taxon>Dikarya</taxon>
        <taxon>Basidiomycota</taxon>
        <taxon>Agaricomycotina</taxon>
        <taxon>Tremellomycetes</taxon>
        <taxon>Tremellales</taxon>
        <taxon>Cryptococcaceae</taxon>
        <taxon>Kwoniella</taxon>
    </lineage>
</organism>
<dbReference type="InterPro" id="IPR007219">
    <property type="entry name" value="XnlR_reg_dom"/>
</dbReference>
<evidence type="ECO:0000256" key="6">
    <source>
        <dbReference type="SAM" id="MobiDB-lite"/>
    </source>
</evidence>
<evidence type="ECO:0000256" key="3">
    <source>
        <dbReference type="ARBA" id="ARBA00023015"/>
    </source>
</evidence>
<dbReference type="KEGG" id="ksn:43587421"/>
<dbReference type="InterPro" id="IPR050815">
    <property type="entry name" value="TF_fung"/>
</dbReference>
<dbReference type="GO" id="GO:0008270">
    <property type="term" value="F:zinc ion binding"/>
    <property type="evidence" value="ECO:0007669"/>
    <property type="project" value="InterPro"/>
</dbReference>
<comment type="subcellular location">
    <subcellularLocation>
        <location evidence="1">Nucleus</location>
    </subcellularLocation>
</comment>
<protein>
    <recommendedName>
        <fullName evidence="7">Zn(2)-C6 fungal-type domain-containing protein</fullName>
    </recommendedName>
</protein>
<reference evidence="8" key="2">
    <citation type="submission" date="2024-01" db="EMBL/GenBank/DDBJ databases">
        <title>Comparative genomics of Cryptococcus and Kwoniella reveals pathogenesis evolution and contrasting modes of karyotype evolution via chromosome fusion or intercentromeric recombination.</title>
        <authorList>
            <person name="Coelho M.A."/>
            <person name="David-Palma M."/>
            <person name="Shea T."/>
            <person name="Bowers K."/>
            <person name="McGinley-Smith S."/>
            <person name="Mohammad A.W."/>
            <person name="Gnirke A."/>
            <person name="Yurkov A.M."/>
            <person name="Nowrousian M."/>
            <person name="Sun S."/>
            <person name="Cuomo C.A."/>
            <person name="Heitman J."/>
        </authorList>
    </citation>
    <scope>NUCLEOTIDE SEQUENCE</scope>
    <source>
        <strain evidence="8">CBS 12478</strain>
    </source>
</reference>
<dbReference type="SUPFAM" id="SSF57701">
    <property type="entry name" value="Zn2/Cys6 DNA-binding domain"/>
    <property type="match status" value="1"/>
</dbReference>
<dbReference type="InterPro" id="IPR001138">
    <property type="entry name" value="Zn2Cys6_DnaBD"/>
</dbReference>
<dbReference type="CDD" id="cd00067">
    <property type="entry name" value="GAL4"/>
    <property type="match status" value="1"/>
</dbReference>
<evidence type="ECO:0000256" key="5">
    <source>
        <dbReference type="ARBA" id="ARBA00023242"/>
    </source>
</evidence>
<dbReference type="PROSITE" id="PS50048">
    <property type="entry name" value="ZN2_CY6_FUNGAL_2"/>
    <property type="match status" value="1"/>
</dbReference>
<feature type="region of interest" description="Disordered" evidence="6">
    <location>
        <begin position="85"/>
        <end position="120"/>
    </location>
</feature>
<name>A0AAJ8MYL9_9TREE</name>
<feature type="region of interest" description="Disordered" evidence="6">
    <location>
        <begin position="136"/>
        <end position="189"/>
    </location>
</feature>
<feature type="region of interest" description="Disordered" evidence="6">
    <location>
        <begin position="726"/>
        <end position="750"/>
    </location>
</feature>
<feature type="compositionally biased region" description="Low complexity" evidence="6">
    <location>
        <begin position="732"/>
        <end position="741"/>
    </location>
</feature>
<evidence type="ECO:0000256" key="2">
    <source>
        <dbReference type="ARBA" id="ARBA00022723"/>
    </source>
</evidence>
<keyword evidence="5" id="KW-0539">Nucleus</keyword>
<dbReference type="SMART" id="SM00906">
    <property type="entry name" value="Fungal_trans"/>
    <property type="match status" value="1"/>
</dbReference>
<feature type="compositionally biased region" description="Basic and acidic residues" evidence="6">
    <location>
        <begin position="92"/>
        <end position="104"/>
    </location>
</feature>
<dbReference type="PANTHER" id="PTHR47338:SF29">
    <property type="entry name" value="ZN(2)-C6 FUNGAL-TYPE DOMAIN-CONTAINING PROTEIN"/>
    <property type="match status" value="1"/>
</dbReference>
<dbReference type="EMBL" id="CP144059">
    <property type="protein sequence ID" value="WWD20800.1"/>
    <property type="molecule type" value="Genomic_DNA"/>
</dbReference>
<dbReference type="Gene3D" id="4.10.240.10">
    <property type="entry name" value="Zn(2)-C6 fungal-type DNA-binding domain"/>
    <property type="match status" value="1"/>
</dbReference>
<evidence type="ECO:0000256" key="1">
    <source>
        <dbReference type="ARBA" id="ARBA00004123"/>
    </source>
</evidence>
<proteinExistence type="predicted"/>
<dbReference type="PANTHER" id="PTHR47338">
    <property type="entry name" value="ZN(II)2CYS6 TRANSCRIPTION FACTOR (EUROFUNG)-RELATED"/>
    <property type="match status" value="1"/>
</dbReference>
<dbReference type="GeneID" id="43587421"/>
<dbReference type="InterPro" id="IPR036864">
    <property type="entry name" value="Zn2-C6_fun-type_DNA-bd_sf"/>
</dbReference>
<accession>A0AAJ8MYL9</accession>
<dbReference type="CDD" id="cd12148">
    <property type="entry name" value="fungal_TF_MHR"/>
    <property type="match status" value="1"/>
</dbReference>
<keyword evidence="4" id="KW-0804">Transcription</keyword>
<keyword evidence="3" id="KW-0805">Transcription regulation</keyword>
<feature type="compositionally biased region" description="Polar residues" evidence="6">
    <location>
        <begin position="136"/>
        <end position="169"/>
    </location>
</feature>
<sequence>MSPITDPTPRSNPNPSKQRKLNRSLPQLKRNAACLPCRRRRIKCDAGKPHCSSCVRSYHFLARTHPDEERDAKGIQCFYDDEALEGDEEDSSVDKEHVLPTHRDKGSKRKERAEDEDPQDVIKRLENKVFELQQALSSTSTAPPLSADNTGSASGPNSVPRTASSTSASLKEPRLWSGPFETPTNIMKGDTPTNILKEVYNSAMGSFTSDPPSIDFDFGMPSAAGDSINGAGFAASVAGGIDDEAGKMGGAFLDLLWPGWPPTLPTPAMVDHLVETFFTMVPSIGRIIHRQTFLTRLALPPTHADFPHRALLHAMCAAASSYSAAVKVRSGQENVAKYSDDSRRARGKGFDVNISDDPCFSERNAMYAIAALKYDHMNGKGLFDLVQAMLILAHWSQSNARWIDGWMLIGAATRLVVCLGLLNQNPDISFSMPTIKKSILDPPKNDAEREERIATVFYVFFFDVSSSASSGWPCCLPIDELNSKLPGSREEFDLGMYINKNPQSFHSPEFYTSDIAAFGLSFPPSLRDPVQYRNGYSKGIDADLICPSTTRILSEARAVLNIVYLIVSSSADISYMLLPMASCDYFFTATRTLLLFYQNALQTGDQAMAQVHRSEIAVFKMAYSSLATRVVMAAKHLAMLDMMEHSLERETCPNAPVAGPWQTAPRCDQVIQTTMVSLNAKLSSSLLWFPQTHPDGLLASELDKAQRGQADTGVTVHDILDQKRGYVRRADSSNPSSSGPSPIDPLNWLTLNGGSSQGAQVILLSPDSAELGGTATAGKVQ</sequence>
<feature type="domain" description="Zn(2)-C6 fungal-type" evidence="7">
    <location>
        <begin position="33"/>
        <end position="79"/>
    </location>
</feature>
<dbReference type="Pfam" id="PF04082">
    <property type="entry name" value="Fungal_trans"/>
    <property type="match status" value="1"/>
</dbReference>
<evidence type="ECO:0000256" key="4">
    <source>
        <dbReference type="ARBA" id="ARBA00023163"/>
    </source>
</evidence>
<dbReference type="GO" id="GO:0000981">
    <property type="term" value="F:DNA-binding transcription factor activity, RNA polymerase II-specific"/>
    <property type="evidence" value="ECO:0007669"/>
    <property type="project" value="InterPro"/>
</dbReference>
<dbReference type="GO" id="GO:0006351">
    <property type="term" value="P:DNA-templated transcription"/>
    <property type="evidence" value="ECO:0007669"/>
    <property type="project" value="InterPro"/>
</dbReference>
<dbReference type="SMART" id="SM00066">
    <property type="entry name" value="GAL4"/>
    <property type="match status" value="1"/>
</dbReference>
<reference evidence="8" key="1">
    <citation type="submission" date="2017-08" db="EMBL/GenBank/DDBJ databases">
        <authorList>
            <person name="Cuomo C."/>
            <person name="Billmyre B."/>
            <person name="Heitman J."/>
        </authorList>
    </citation>
    <scope>NUCLEOTIDE SEQUENCE</scope>
    <source>
        <strain evidence="8">CBS 12478</strain>
    </source>
</reference>
<evidence type="ECO:0000259" key="7">
    <source>
        <dbReference type="PROSITE" id="PS50048"/>
    </source>
</evidence>
<dbReference type="AlphaFoldDB" id="A0AAJ8MYL9"/>
<dbReference type="Pfam" id="PF00172">
    <property type="entry name" value="Zn_clus"/>
    <property type="match status" value="1"/>
</dbReference>
<keyword evidence="9" id="KW-1185">Reference proteome</keyword>
<evidence type="ECO:0000313" key="8">
    <source>
        <dbReference type="EMBL" id="WWD20800.1"/>
    </source>
</evidence>
<keyword evidence="2" id="KW-0479">Metal-binding</keyword>